<name>A0ABM3GCD7_NEOLC</name>
<proteinExistence type="predicted"/>
<organism evidence="3 4">
    <name type="scientific">Neodiprion lecontei</name>
    <name type="common">Redheaded pine sawfly</name>
    <dbReference type="NCBI Taxonomy" id="441921"/>
    <lineage>
        <taxon>Eukaryota</taxon>
        <taxon>Metazoa</taxon>
        <taxon>Ecdysozoa</taxon>
        <taxon>Arthropoda</taxon>
        <taxon>Hexapoda</taxon>
        <taxon>Insecta</taxon>
        <taxon>Pterygota</taxon>
        <taxon>Neoptera</taxon>
        <taxon>Endopterygota</taxon>
        <taxon>Hymenoptera</taxon>
        <taxon>Tenthredinoidea</taxon>
        <taxon>Diprionidae</taxon>
        <taxon>Diprioninae</taxon>
        <taxon>Neodiprion</taxon>
    </lineage>
</organism>
<evidence type="ECO:0000313" key="4">
    <source>
        <dbReference type="RefSeq" id="XP_046597926.1"/>
    </source>
</evidence>
<dbReference type="GeneID" id="124294794"/>
<gene>
    <name evidence="4" type="primary">LOC124294794</name>
</gene>
<evidence type="ECO:0000259" key="2">
    <source>
        <dbReference type="Pfam" id="PF13837"/>
    </source>
</evidence>
<keyword evidence="3" id="KW-1185">Reference proteome</keyword>
<feature type="domain" description="Myb/SANT-like DNA-binding" evidence="2">
    <location>
        <begin position="105"/>
        <end position="192"/>
    </location>
</feature>
<dbReference type="PANTHER" id="PTHR47595">
    <property type="entry name" value="HEAT SHOCK 70 KDA PROTEIN 14"/>
    <property type="match status" value="1"/>
</dbReference>
<feature type="region of interest" description="Disordered" evidence="1">
    <location>
        <begin position="209"/>
        <end position="237"/>
    </location>
</feature>
<dbReference type="Pfam" id="PF13837">
    <property type="entry name" value="Myb_DNA-bind_4"/>
    <property type="match status" value="1"/>
</dbReference>
<dbReference type="Proteomes" id="UP000829291">
    <property type="component" value="Chromosome 5"/>
</dbReference>
<feature type="compositionally biased region" description="Polar residues" evidence="1">
    <location>
        <begin position="24"/>
        <end position="37"/>
    </location>
</feature>
<evidence type="ECO:0000256" key="1">
    <source>
        <dbReference type="SAM" id="MobiDB-lite"/>
    </source>
</evidence>
<accession>A0ABM3GCD7</accession>
<feature type="region of interest" description="Disordered" evidence="1">
    <location>
        <begin position="15"/>
        <end position="37"/>
    </location>
</feature>
<dbReference type="Gene3D" id="1.10.10.60">
    <property type="entry name" value="Homeodomain-like"/>
    <property type="match status" value="1"/>
</dbReference>
<evidence type="ECO:0000313" key="3">
    <source>
        <dbReference type="Proteomes" id="UP000829291"/>
    </source>
</evidence>
<reference evidence="4" key="1">
    <citation type="submission" date="2025-08" db="UniProtKB">
        <authorList>
            <consortium name="RefSeq"/>
        </authorList>
    </citation>
    <scope>IDENTIFICATION</scope>
    <source>
        <tissue evidence="4">Thorax and Abdomen</tissue>
    </source>
</reference>
<protein>
    <submittedName>
        <fullName evidence="4">Uncharacterized protein LOC124294794</fullName>
    </submittedName>
</protein>
<dbReference type="PANTHER" id="PTHR47595:SF1">
    <property type="entry name" value="MYB_SANT-LIKE DNA-BINDING DOMAIN-CONTAINING PROTEIN"/>
    <property type="match status" value="1"/>
</dbReference>
<dbReference type="RefSeq" id="XP_046597926.1">
    <property type="nucleotide sequence ID" value="XM_046741970.1"/>
</dbReference>
<sequence>MTTLVFANSVNSNAISTHRDPNLLRSSSNQDSDSKMNNSVEVVFQDLDAKEEYTLQLSPNTALRAHNEASQAASNDGMLEYAQDALDEDEEMNENSAAANKENFRWSEPAIMLLLEEYRLREPSMSSGKTSHVKAWKEIAAVMKLKGHNVSGRQCMTRLNTMKRTYKAIKDHNGKSGNNRRTWKYYDAMESLIGQKPFMAPLATISSTAPQNDVESSSSSVASATNQVTRKRKASDAVDKLLEAREAAEEGKERRHKERMEMQTKMIHFLSQLVRKE</sequence>
<dbReference type="InterPro" id="IPR044822">
    <property type="entry name" value="Myb_DNA-bind_4"/>
</dbReference>